<dbReference type="PROSITE" id="PS51186">
    <property type="entry name" value="GNAT"/>
    <property type="match status" value="1"/>
</dbReference>
<sequence>MEFKWKSYSALTKQELYGLLNLRQEVFVVEQDCAFIDADFKDQDCDHLLAYQDSELVGYLRVGKPGQRYDGPEIGRVLTKESVRREGLGKVLTKMAIDFCALKYPKYDISLSAQYRLLNFYKEFGFEPIGEVYLEDDIDHIKMTLTPIEKTKHFFQWKFDIHPLILLGGIISILIIGSSFIKEVDIAQLNWVAKIDERAISKEKYQSYLESIAQSRKTGLIDSDPENILERMIDEELLIQRGIDLGMIENDSEIRSIIIQKMISSIISDADELTISQNDLENFYSLNEDLFTPSPKLHLIKLSFKSNNKELAIKARDFLIAGDFAKAKSLAENEVITLPNTILPTMKIREYIGPSLTQIALDLEEGEVSELIEFDEQAHILILIKKIISSAPPFGDVSKEVESEYIRYQGEQMLDEYLEDLRNWYDVVKANEL</sequence>
<dbReference type="InterPro" id="IPR000297">
    <property type="entry name" value="PPIase_PpiC"/>
</dbReference>
<keyword evidence="7" id="KW-1133">Transmembrane helix</keyword>
<keyword evidence="5" id="KW-0697">Rotamase</keyword>
<dbReference type="InterPro" id="IPR050245">
    <property type="entry name" value="PrsA_foldase"/>
</dbReference>
<proteinExistence type="inferred from homology"/>
<keyword evidence="4" id="KW-0732">Signal</keyword>
<evidence type="ECO:0000256" key="4">
    <source>
        <dbReference type="ARBA" id="ARBA00022729"/>
    </source>
</evidence>
<dbReference type="AlphaFoldDB" id="A0A838Y584"/>
<evidence type="ECO:0000313" key="9">
    <source>
        <dbReference type="EMBL" id="MBA4692149.1"/>
    </source>
</evidence>
<comment type="similarity">
    <text evidence="2">Belongs to the PpiC/parvulin rotamase family.</text>
</comment>
<evidence type="ECO:0000256" key="5">
    <source>
        <dbReference type="ARBA" id="ARBA00023110"/>
    </source>
</evidence>
<keyword evidence="7" id="KW-0472">Membrane</keyword>
<evidence type="ECO:0000256" key="7">
    <source>
        <dbReference type="SAM" id="Phobius"/>
    </source>
</evidence>
<dbReference type="SUPFAM" id="SSF55729">
    <property type="entry name" value="Acyl-CoA N-acyltransferases (Nat)"/>
    <property type="match status" value="1"/>
</dbReference>
<feature type="domain" description="N-acetyltransferase" evidence="8">
    <location>
        <begin position="6"/>
        <end position="148"/>
    </location>
</feature>
<dbReference type="InterPro" id="IPR016181">
    <property type="entry name" value="Acyl_CoA_acyltransferase"/>
</dbReference>
<dbReference type="EMBL" id="JACETL010000001">
    <property type="protein sequence ID" value="MBA4692149.1"/>
    <property type="molecule type" value="Genomic_DNA"/>
</dbReference>
<keyword evidence="6" id="KW-0413">Isomerase</keyword>
<dbReference type="EC" id="5.2.1.8" evidence="3"/>
<evidence type="ECO:0000313" key="10">
    <source>
        <dbReference type="Proteomes" id="UP000551848"/>
    </source>
</evidence>
<protein>
    <recommendedName>
        <fullName evidence="3">peptidylprolyl isomerase</fullName>
        <ecNumber evidence="3">5.2.1.8</ecNumber>
    </recommendedName>
</protein>
<dbReference type="PANTHER" id="PTHR47245:SF1">
    <property type="entry name" value="FOLDASE PROTEIN PRSA"/>
    <property type="match status" value="1"/>
</dbReference>
<dbReference type="Gene3D" id="3.40.630.30">
    <property type="match status" value="1"/>
</dbReference>
<feature type="transmembrane region" description="Helical" evidence="7">
    <location>
        <begin position="161"/>
        <end position="181"/>
    </location>
</feature>
<dbReference type="InterPro" id="IPR027304">
    <property type="entry name" value="Trigger_fact/SurA_dom_sf"/>
</dbReference>
<dbReference type="InterPro" id="IPR000182">
    <property type="entry name" value="GNAT_dom"/>
</dbReference>
<name>A0A838Y584_9GAMM</name>
<evidence type="ECO:0000256" key="1">
    <source>
        <dbReference type="ARBA" id="ARBA00000971"/>
    </source>
</evidence>
<accession>A0A838Y584</accession>
<evidence type="ECO:0000259" key="8">
    <source>
        <dbReference type="PROSITE" id="PS51186"/>
    </source>
</evidence>
<comment type="caution">
    <text evidence="9">The sequence shown here is derived from an EMBL/GenBank/DDBJ whole genome shotgun (WGS) entry which is preliminary data.</text>
</comment>
<evidence type="ECO:0000256" key="6">
    <source>
        <dbReference type="ARBA" id="ARBA00023235"/>
    </source>
</evidence>
<dbReference type="Proteomes" id="UP000551848">
    <property type="component" value="Unassembled WGS sequence"/>
</dbReference>
<dbReference type="CDD" id="cd04301">
    <property type="entry name" value="NAT_SF"/>
    <property type="match status" value="1"/>
</dbReference>
<reference evidence="9 10" key="1">
    <citation type="submission" date="2020-06" db="EMBL/GenBank/DDBJ databases">
        <title>Dysbiosis in marine aquaculture revealed through microbiome analysis: reverse ecology for environmental sustainability.</title>
        <authorList>
            <person name="Haro-Moreno J.M."/>
            <person name="Coutinho F.H."/>
            <person name="Zaragoza-Solas A."/>
            <person name="Picazo A."/>
            <person name="Almagro-Moreno S."/>
            <person name="Lopez-Perez M."/>
        </authorList>
    </citation>
    <scope>NUCLEOTIDE SEQUENCE [LARGE SCALE GENOMIC DNA]</scope>
    <source>
        <strain evidence="9">MCMED-G41</strain>
    </source>
</reference>
<evidence type="ECO:0000256" key="3">
    <source>
        <dbReference type="ARBA" id="ARBA00013194"/>
    </source>
</evidence>
<comment type="catalytic activity">
    <reaction evidence="1">
        <text>[protein]-peptidylproline (omega=180) = [protein]-peptidylproline (omega=0)</text>
        <dbReference type="Rhea" id="RHEA:16237"/>
        <dbReference type="Rhea" id="RHEA-COMP:10747"/>
        <dbReference type="Rhea" id="RHEA-COMP:10748"/>
        <dbReference type="ChEBI" id="CHEBI:83833"/>
        <dbReference type="ChEBI" id="CHEBI:83834"/>
        <dbReference type="EC" id="5.2.1.8"/>
    </reaction>
</comment>
<gene>
    <name evidence="9" type="ORF">H2072_00200</name>
</gene>
<dbReference type="Pfam" id="PF13145">
    <property type="entry name" value="Rotamase_2"/>
    <property type="match status" value="1"/>
</dbReference>
<keyword evidence="7" id="KW-0812">Transmembrane</keyword>
<dbReference type="PANTHER" id="PTHR47245">
    <property type="entry name" value="PEPTIDYLPROLYL ISOMERASE"/>
    <property type="match status" value="1"/>
</dbReference>
<dbReference type="SUPFAM" id="SSF109998">
    <property type="entry name" value="Triger factor/SurA peptide-binding domain-like"/>
    <property type="match status" value="1"/>
</dbReference>
<organism evidence="9 10">
    <name type="scientific">SAR86 cluster bacterium</name>
    <dbReference type="NCBI Taxonomy" id="2030880"/>
    <lineage>
        <taxon>Bacteria</taxon>
        <taxon>Pseudomonadati</taxon>
        <taxon>Pseudomonadota</taxon>
        <taxon>Gammaproteobacteria</taxon>
        <taxon>SAR86 cluster</taxon>
    </lineage>
</organism>
<dbReference type="GO" id="GO:0003755">
    <property type="term" value="F:peptidyl-prolyl cis-trans isomerase activity"/>
    <property type="evidence" value="ECO:0007669"/>
    <property type="project" value="UniProtKB-KW"/>
</dbReference>
<dbReference type="Pfam" id="PF13673">
    <property type="entry name" value="Acetyltransf_10"/>
    <property type="match status" value="1"/>
</dbReference>
<evidence type="ECO:0000256" key="2">
    <source>
        <dbReference type="ARBA" id="ARBA00007656"/>
    </source>
</evidence>
<dbReference type="GO" id="GO:0016747">
    <property type="term" value="F:acyltransferase activity, transferring groups other than amino-acyl groups"/>
    <property type="evidence" value="ECO:0007669"/>
    <property type="project" value="InterPro"/>
</dbReference>
<keyword evidence="9" id="KW-0808">Transferase</keyword>